<evidence type="ECO:0008006" key="4">
    <source>
        <dbReference type="Google" id="ProtNLM"/>
    </source>
</evidence>
<accession>A0ABW8KI14</accession>
<feature type="chain" id="PRO_5046206093" description="Secreted protein" evidence="1">
    <location>
        <begin position="30"/>
        <end position="98"/>
    </location>
</feature>
<organism evidence="2 3">
    <name type="scientific">Dyella agri</name>
    <dbReference type="NCBI Taxonomy" id="1926869"/>
    <lineage>
        <taxon>Bacteria</taxon>
        <taxon>Pseudomonadati</taxon>
        <taxon>Pseudomonadota</taxon>
        <taxon>Gammaproteobacteria</taxon>
        <taxon>Lysobacterales</taxon>
        <taxon>Rhodanobacteraceae</taxon>
        <taxon>Dyella</taxon>
    </lineage>
</organism>
<keyword evidence="1" id="KW-0732">Signal</keyword>
<comment type="caution">
    <text evidence="2">The sequence shown here is derived from an EMBL/GenBank/DDBJ whole genome shotgun (WGS) entry which is preliminary data.</text>
</comment>
<feature type="signal peptide" evidence="1">
    <location>
        <begin position="1"/>
        <end position="29"/>
    </location>
</feature>
<protein>
    <recommendedName>
        <fullName evidence="4">Secreted protein</fullName>
    </recommendedName>
</protein>
<evidence type="ECO:0000256" key="1">
    <source>
        <dbReference type="SAM" id="SignalP"/>
    </source>
</evidence>
<dbReference type="EMBL" id="JADIKL010000007">
    <property type="protein sequence ID" value="MFK2931779.1"/>
    <property type="molecule type" value="Genomic_DNA"/>
</dbReference>
<dbReference type="Proteomes" id="UP001620397">
    <property type="component" value="Unassembled WGS sequence"/>
</dbReference>
<gene>
    <name evidence="2" type="ORF">ISP14_13350</name>
</gene>
<evidence type="ECO:0000313" key="2">
    <source>
        <dbReference type="EMBL" id="MFK2931779.1"/>
    </source>
</evidence>
<keyword evidence="3" id="KW-1185">Reference proteome</keyword>
<reference evidence="2 3" key="1">
    <citation type="submission" date="2020-10" db="EMBL/GenBank/DDBJ databases">
        <title>Phylogeny of dyella-like bacteria.</title>
        <authorList>
            <person name="Fu J."/>
        </authorList>
    </citation>
    <scope>NUCLEOTIDE SEQUENCE [LARGE SCALE GENOMIC DNA]</scope>
    <source>
        <strain evidence="2 3">DKC-1</strain>
    </source>
</reference>
<proteinExistence type="predicted"/>
<sequence>MSVNVVSFMLRTAKILGLCLALCATPWNAQSTATAAIQTSLTIRESCLVQITAWTRHPRVSCLHGAPYLTRLMAAPLPMQDTAPSKATPAETAWLVMF</sequence>
<name>A0ABW8KI14_9GAMM</name>
<evidence type="ECO:0000313" key="3">
    <source>
        <dbReference type="Proteomes" id="UP001620397"/>
    </source>
</evidence>
<dbReference type="RefSeq" id="WP_404540768.1">
    <property type="nucleotide sequence ID" value="NZ_JADIKL010000007.1"/>
</dbReference>